<sequence length="606" mass="70512">MARYAPLQSIKDRRLVKGKLKRKHLFSKQSQICNVLPYYAHISECDILMRQFSGISRKLWVERLPMWVNYIGENTRPIFIDSRTISHWIDDKCLYNCILVFDQYQIQTKQCATKTLQFIKSIPSVSQIKSLVIVKNFSYTKVHQDKIDPQNAIQNIKIIAQALGPNTLERSVTKNFRNFKEIFYSDIISKVYFKGPLNKELLIFPKVNSSNKIVLVNSKYIVNNKWIRLNKNTKKENYPDLCCISLDDIEKPVFSEIKEVSVCGFKNEFFIDNQDFRSIIDQLYPNLAKIELCRSICRNNWHAYQLCDLIKGRMMKSVLASGSDVKCTVIKIRSERAMLASAFKNGILPKIYEFEVEAYVKKIGFVCRLALLILFCNNINCELKGREYFSKHGNGQWLMIPISEIKSIETNHCSITKWEIYKVTSFFPTSEPSPPTSSLQISKLASNWEFYDKLRCQILTIYRIGTGTHDTPACTSSMSKSLFSFTAEKESKICLEMPLFNTSDPSYEEFTVEKLGKFRRLSLILFMDVDSSGTETEKMLEKVEVISQCRNLVSVRVILVEKDRDSVMISPKCTEMLRKYLKGIKWRPDIKISMENWSFLNKYYKK</sequence>
<gene>
    <name evidence="1" type="ORF">ECRASSUSDP1_LOCUS2311</name>
</gene>
<name>A0AAD1U2H5_EUPCR</name>
<dbReference type="EMBL" id="CAMPGE010002204">
    <property type="protein sequence ID" value="CAI2361002.1"/>
    <property type="molecule type" value="Genomic_DNA"/>
</dbReference>
<evidence type="ECO:0000313" key="1">
    <source>
        <dbReference type="EMBL" id="CAI2361002.1"/>
    </source>
</evidence>
<dbReference type="AlphaFoldDB" id="A0AAD1U2H5"/>
<dbReference type="Proteomes" id="UP001295684">
    <property type="component" value="Unassembled WGS sequence"/>
</dbReference>
<keyword evidence="2" id="KW-1185">Reference proteome</keyword>
<reference evidence="1" key="1">
    <citation type="submission" date="2023-07" db="EMBL/GenBank/DDBJ databases">
        <authorList>
            <consortium name="AG Swart"/>
            <person name="Singh M."/>
            <person name="Singh A."/>
            <person name="Seah K."/>
            <person name="Emmerich C."/>
        </authorList>
    </citation>
    <scope>NUCLEOTIDE SEQUENCE</scope>
    <source>
        <strain evidence="1">DP1</strain>
    </source>
</reference>
<comment type="caution">
    <text evidence="1">The sequence shown here is derived from an EMBL/GenBank/DDBJ whole genome shotgun (WGS) entry which is preliminary data.</text>
</comment>
<protein>
    <submittedName>
        <fullName evidence="1">Uncharacterized protein</fullName>
    </submittedName>
</protein>
<accession>A0AAD1U2H5</accession>
<evidence type="ECO:0000313" key="2">
    <source>
        <dbReference type="Proteomes" id="UP001295684"/>
    </source>
</evidence>
<organism evidence="1 2">
    <name type="scientific">Euplotes crassus</name>
    <dbReference type="NCBI Taxonomy" id="5936"/>
    <lineage>
        <taxon>Eukaryota</taxon>
        <taxon>Sar</taxon>
        <taxon>Alveolata</taxon>
        <taxon>Ciliophora</taxon>
        <taxon>Intramacronucleata</taxon>
        <taxon>Spirotrichea</taxon>
        <taxon>Hypotrichia</taxon>
        <taxon>Euplotida</taxon>
        <taxon>Euplotidae</taxon>
        <taxon>Moneuplotes</taxon>
    </lineage>
</organism>
<proteinExistence type="predicted"/>